<organism evidence="1 2">
    <name type="scientific">Mesorhizobium metallidurans STM 2683</name>
    <dbReference type="NCBI Taxonomy" id="1297569"/>
    <lineage>
        <taxon>Bacteria</taxon>
        <taxon>Pseudomonadati</taxon>
        <taxon>Pseudomonadota</taxon>
        <taxon>Alphaproteobacteria</taxon>
        <taxon>Hyphomicrobiales</taxon>
        <taxon>Phyllobacteriaceae</taxon>
        <taxon>Mesorhizobium</taxon>
    </lineage>
</organism>
<dbReference type="Proteomes" id="UP000012062">
    <property type="component" value="Unassembled WGS sequence"/>
</dbReference>
<evidence type="ECO:0000313" key="2">
    <source>
        <dbReference type="Proteomes" id="UP000012062"/>
    </source>
</evidence>
<comment type="caution">
    <text evidence="1">The sequence shown here is derived from an EMBL/GenBank/DDBJ whole genome shotgun (WGS) entry which is preliminary data.</text>
</comment>
<proteinExistence type="predicted"/>
<sequence length="70" mass="7465">MVAAGDHEWTVLRAAQWLAVADAAQGLAAGVDAARYFYAWRDSGLWSTINHLLLMSVRLAAGRQASPAPA</sequence>
<evidence type="ECO:0000313" key="1">
    <source>
        <dbReference type="EMBL" id="CCV05577.1"/>
    </source>
</evidence>
<dbReference type="EMBL" id="CAUM01000067">
    <property type="protein sequence ID" value="CCV05577.1"/>
    <property type="molecule type" value="Genomic_DNA"/>
</dbReference>
<gene>
    <name evidence="1" type="ORF">MESS2_1590084</name>
</gene>
<protein>
    <submittedName>
        <fullName evidence="1">Transposase</fullName>
    </submittedName>
</protein>
<reference evidence="1 2" key="1">
    <citation type="submission" date="2013-02" db="EMBL/GenBank/DDBJ databases">
        <authorList>
            <person name="Genoscope - CEA"/>
        </authorList>
    </citation>
    <scope>NUCLEOTIDE SEQUENCE [LARGE SCALE GENOMIC DNA]</scope>
    <source>
        <strain evidence="1 2">STM 2683</strain>
    </source>
</reference>
<dbReference type="AlphaFoldDB" id="M5EMK2"/>
<name>M5EMK2_9HYPH</name>
<accession>M5EMK2</accession>
<dbReference type="STRING" id="1297569.MESS2_1590084"/>
<keyword evidence="2" id="KW-1185">Reference proteome</keyword>